<reference evidence="1" key="1">
    <citation type="journal article" date="2021" name="Nat. Commun.">
        <title>Genetic determinants of endophytism in the Arabidopsis root mycobiome.</title>
        <authorList>
            <person name="Mesny F."/>
            <person name="Miyauchi S."/>
            <person name="Thiergart T."/>
            <person name="Pickel B."/>
            <person name="Atanasova L."/>
            <person name="Karlsson M."/>
            <person name="Huettel B."/>
            <person name="Barry K.W."/>
            <person name="Haridas S."/>
            <person name="Chen C."/>
            <person name="Bauer D."/>
            <person name="Andreopoulos W."/>
            <person name="Pangilinan J."/>
            <person name="LaButti K."/>
            <person name="Riley R."/>
            <person name="Lipzen A."/>
            <person name="Clum A."/>
            <person name="Drula E."/>
            <person name="Henrissat B."/>
            <person name="Kohler A."/>
            <person name="Grigoriev I.V."/>
            <person name="Martin F.M."/>
            <person name="Hacquard S."/>
        </authorList>
    </citation>
    <scope>NUCLEOTIDE SEQUENCE</scope>
    <source>
        <strain evidence="1">MPI-CAGE-AT-0021</strain>
    </source>
</reference>
<name>A0A9P9D1J1_9HYPO</name>
<comment type="caution">
    <text evidence="1">The sequence shown here is derived from an EMBL/GenBank/DDBJ whole genome shotgun (WGS) entry which is preliminary data.</text>
</comment>
<proteinExistence type="predicted"/>
<evidence type="ECO:0000313" key="1">
    <source>
        <dbReference type="EMBL" id="KAH7110998.1"/>
    </source>
</evidence>
<keyword evidence="2" id="KW-1185">Reference proteome</keyword>
<dbReference type="EMBL" id="JAGMUU010000059">
    <property type="protein sequence ID" value="KAH7110998.1"/>
    <property type="molecule type" value="Genomic_DNA"/>
</dbReference>
<dbReference type="Proteomes" id="UP000717696">
    <property type="component" value="Unassembled WGS sequence"/>
</dbReference>
<gene>
    <name evidence="1" type="ORF">B0J13DRAFT_577317</name>
</gene>
<protein>
    <submittedName>
        <fullName evidence="1">Uncharacterized protein</fullName>
    </submittedName>
</protein>
<sequence>MPRPVINISHLRQEITILYEDELTIQSIIESLLSDYGIGIVKIIISLALCDYIKQMFFQDCLKDKLILRRLQDEGYIISIAGLRKIRKEHGMFRR</sequence>
<dbReference type="OrthoDB" id="5392716at2759"/>
<organism evidence="1 2">
    <name type="scientific">Dactylonectria estremocensis</name>
    <dbReference type="NCBI Taxonomy" id="1079267"/>
    <lineage>
        <taxon>Eukaryota</taxon>
        <taxon>Fungi</taxon>
        <taxon>Dikarya</taxon>
        <taxon>Ascomycota</taxon>
        <taxon>Pezizomycotina</taxon>
        <taxon>Sordariomycetes</taxon>
        <taxon>Hypocreomycetidae</taxon>
        <taxon>Hypocreales</taxon>
        <taxon>Nectriaceae</taxon>
        <taxon>Dactylonectria</taxon>
    </lineage>
</organism>
<dbReference type="AlphaFoldDB" id="A0A9P9D1J1"/>
<accession>A0A9P9D1J1</accession>
<evidence type="ECO:0000313" key="2">
    <source>
        <dbReference type="Proteomes" id="UP000717696"/>
    </source>
</evidence>